<dbReference type="EMBL" id="CAJOAY010029156">
    <property type="protein sequence ID" value="CAF4410977.1"/>
    <property type="molecule type" value="Genomic_DNA"/>
</dbReference>
<name>A0A820PVJ3_9BILA</name>
<protein>
    <submittedName>
        <fullName evidence="1">Uncharacterized protein</fullName>
    </submittedName>
</protein>
<feature type="non-terminal residue" evidence="1">
    <location>
        <position position="114"/>
    </location>
</feature>
<reference evidence="1" key="1">
    <citation type="submission" date="2021-02" db="EMBL/GenBank/DDBJ databases">
        <authorList>
            <person name="Nowell W R."/>
        </authorList>
    </citation>
    <scope>NUCLEOTIDE SEQUENCE</scope>
</reference>
<dbReference type="Proteomes" id="UP000663881">
    <property type="component" value="Unassembled WGS sequence"/>
</dbReference>
<accession>A0A820PVJ3</accession>
<proteinExistence type="predicted"/>
<evidence type="ECO:0000313" key="1">
    <source>
        <dbReference type="EMBL" id="CAF4410977.1"/>
    </source>
</evidence>
<sequence length="114" mass="12675">VARRIRGIFDTLTPTSNQKPVVSSDDIVKDILLPAMLNQNQTSSNNTSSSSVIETNAIPLEKLTESTSNGPVKEMTEDELIKEIQLGSHARYVTNQQPYRTNLFVCHHCKQPGH</sequence>
<dbReference type="AlphaFoldDB" id="A0A820PVJ3"/>
<organism evidence="1 2">
    <name type="scientific">Adineta steineri</name>
    <dbReference type="NCBI Taxonomy" id="433720"/>
    <lineage>
        <taxon>Eukaryota</taxon>
        <taxon>Metazoa</taxon>
        <taxon>Spiralia</taxon>
        <taxon>Gnathifera</taxon>
        <taxon>Rotifera</taxon>
        <taxon>Eurotatoria</taxon>
        <taxon>Bdelloidea</taxon>
        <taxon>Adinetida</taxon>
        <taxon>Adinetidae</taxon>
        <taxon>Adineta</taxon>
    </lineage>
</organism>
<evidence type="ECO:0000313" key="2">
    <source>
        <dbReference type="Proteomes" id="UP000663881"/>
    </source>
</evidence>
<gene>
    <name evidence="1" type="ORF">OKA104_LOCUS51944</name>
</gene>
<comment type="caution">
    <text evidence="1">The sequence shown here is derived from an EMBL/GenBank/DDBJ whole genome shotgun (WGS) entry which is preliminary data.</text>
</comment>
<feature type="non-terminal residue" evidence="1">
    <location>
        <position position="1"/>
    </location>
</feature>